<dbReference type="GO" id="GO:0007219">
    <property type="term" value="P:Notch signaling pathway"/>
    <property type="evidence" value="ECO:0007669"/>
    <property type="project" value="Ensembl"/>
</dbReference>
<evidence type="ECO:0000256" key="7">
    <source>
        <dbReference type="ARBA" id="ARBA00022989"/>
    </source>
</evidence>
<dbReference type="GO" id="GO:0005125">
    <property type="term" value="F:cytokine activity"/>
    <property type="evidence" value="ECO:0007669"/>
    <property type="project" value="UniProtKB-KW"/>
</dbReference>
<proteinExistence type="inferred from homology"/>
<keyword evidence="5 11" id="KW-0812">Transmembrane</keyword>
<reference evidence="13" key="3">
    <citation type="submission" date="2025-08" db="UniProtKB">
        <authorList>
            <consortium name="Ensembl"/>
        </authorList>
    </citation>
    <scope>IDENTIFICATION</scope>
</reference>
<evidence type="ECO:0000313" key="14">
    <source>
        <dbReference type="Proteomes" id="UP000018467"/>
    </source>
</evidence>
<dbReference type="GO" id="GO:0070207">
    <property type="term" value="P:protein homotrimerization"/>
    <property type="evidence" value="ECO:0007669"/>
    <property type="project" value="Ensembl"/>
</dbReference>
<dbReference type="GO" id="GO:0009615">
    <property type="term" value="P:response to virus"/>
    <property type="evidence" value="ECO:0007669"/>
    <property type="project" value="Ensembl"/>
</dbReference>
<dbReference type="InterPro" id="IPR008983">
    <property type="entry name" value="Tumour_necrosis_fac-like_dom"/>
</dbReference>
<sequence>MTSQNQVILDVDPAQVIVSRTKASTAWSSRWKLCMALLAIAVCAAGAVFFTFNKTNNKPDSTDDIRHTLRQVSNSATGAIHLSGHYNPNVSNTSVEWTDSEDQSFSSGGLVLKNNEIHIPHNGLYFVYSQASYRVNCNLKTGESEDESAVHLSHMVSRWSNSYPKYQPLLSTVRTACRKIHSSEDSGEQWFSAVYVGAIFKLEAGDRLCTDMDSKMLPEVETESGKTFFGVFSL</sequence>
<evidence type="ECO:0000256" key="10">
    <source>
        <dbReference type="ARBA" id="ARBA00029751"/>
    </source>
</evidence>
<comment type="similarity">
    <text evidence="2">Belongs to the tumor necrosis factor family.</text>
</comment>
<dbReference type="InterPro" id="IPR006052">
    <property type="entry name" value="TNF_dom"/>
</dbReference>
<dbReference type="PROSITE" id="PS50049">
    <property type="entry name" value="THD_2"/>
    <property type="match status" value="1"/>
</dbReference>
<dbReference type="Gene3D" id="2.60.120.40">
    <property type="match status" value="1"/>
</dbReference>
<dbReference type="PRINTS" id="PR01234">
    <property type="entry name" value="TNECROSISFCT"/>
</dbReference>
<name>W5KWH0_ASTMX</name>
<keyword evidence="8 11" id="KW-0472">Membrane</keyword>
<dbReference type="GO" id="GO:0060218">
    <property type="term" value="P:hematopoietic stem cell differentiation"/>
    <property type="evidence" value="ECO:0007669"/>
    <property type="project" value="Ensembl"/>
</dbReference>
<dbReference type="InterPro" id="IPR006053">
    <property type="entry name" value="TNF"/>
</dbReference>
<dbReference type="GO" id="GO:0016020">
    <property type="term" value="C:membrane"/>
    <property type="evidence" value="ECO:0007669"/>
    <property type="project" value="UniProtKB-SubCell"/>
</dbReference>
<evidence type="ECO:0000256" key="5">
    <source>
        <dbReference type="ARBA" id="ARBA00022692"/>
    </source>
</evidence>
<dbReference type="GO" id="GO:0043330">
    <property type="term" value="P:response to exogenous dsRNA"/>
    <property type="evidence" value="ECO:0007669"/>
    <property type="project" value="Ensembl"/>
</dbReference>
<dbReference type="GeneTree" id="ENSGT01060000248544"/>
<dbReference type="SMART" id="SM00207">
    <property type="entry name" value="TNF"/>
    <property type="match status" value="1"/>
</dbReference>
<dbReference type="GO" id="GO:0006954">
    <property type="term" value="P:inflammatory response"/>
    <property type="evidence" value="ECO:0007669"/>
    <property type="project" value="Ensembl"/>
</dbReference>
<keyword evidence="7 11" id="KW-1133">Transmembrane helix</keyword>
<evidence type="ECO:0000256" key="1">
    <source>
        <dbReference type="ARBA" id="ARBA00004606"/>
    </source>
</evidence>
<dbReference type="GO" id="GO:0031101">
    <property type="term" value="P:fin regeneration"/>
    <property type="evidence" value="ECO:0007669"/>
    <property type="project" value="Ensembl"/>
</dbReference>
<dbReference type="GO" id="GO:0005164">
    <property type="term" value="F:tumor necrosis factor receptor binding"/>
    <property type="evidence" value="ECO:0007669"/>
    <property type="project" value="InterPro"/>
</dbReference>
<keyword evidence="14" id="KW-1185">Reference proteome</keyword>
<evidence type="ECO:0000256" key="4">
    <source>
        <dbReference type="ARBA" id="ARBA00022514"/>
    </source>
</evidence>
<dbReference type="GO" id="GO:1901222">
    <property type="term" value="P:regulation of non-canonical NF-kappaB signal transduction"/>
    <property type="evidence" value="ECO:0007669"/>
    <property type="project" value="Ensembl"/>
</dbReference>
<dbReference type="AlphaFoldDB" id="W5KWH0"/>
<reference evidence="14" key="1">
    <citation type="submission" date="2013-03" db="EMBL/GenBank/DDBJ databases">
        <authorList>
            <person name="Jeffery W."/>
            <person name="Warren W."/>
            <person name="Wilson R.K."/>
        </authorList>
    </citation>
    <scope>NUCLEOTIDE SEQUENCE</scope>
    <source>
        <strain evidence="14">female</strain>
    </source>
</reference>
<dbReference type="Pfam" id="PF00229">
    <property type="entry name" value="TNF"/>
    <property type="match status" value="1"/>
</dbReference>
<evidence type="ECO:0000259" key="12">
    <source>
        <dbReference type="PROSITE" id="PS50049"/>
    </source>
</evidence>
<feature type="domain" description="THD" evidence="12">
    <location>
        <begin position="78"/>
        <end position="234"/>
    </location>
</feature>
<comment type="subcellular location">
    <subcellularLocation>
        <location evidence="1">Membrane</location>
        <topology evidence="1">Single-pass type II membrane protein</topology>
    </subcellularLocation>
</comment>
<dbReference type="CTD" id="405785"/>
<protein>
    <recommendedName>
        <fullName evidence="3">Tumor necrosis factor</fullName>
    </recommendedName>
    <alternativeName>
        <fullName evidence="10">TNF-alpha</fullName>
    </alternativeName>
</protein>
<dbReference type="PANTHER" id="PTHR11471:SF23">
    <property type="entry name" value="TUMOR NECROSIS FACTOR"/>
    <property type="match status" value="1"/>
</dbReference>
<dbReference type="HOGENOM" id="CLU_070352_3_1_1"/>
<feature type="transmembrane region" description="Helical" evidence="11">
    <location>
        <begin position="33"/>
        <end position="52"/>
    </location>
</feature>
<dbReference type="CDD" id="cd00184">
    <property type="entry name" value="TNF"/>
    <property type="match status" value="1"/>
</dbReference>
<dbReference type="GO" id="GO:1902038">
    <property type="term" value="P:positive regulation of hematopoietic stem cell differentiation"/>
    <property type="evidence" value="ECO:0007669"/>
    <property type="project" value="Ensembl"/>
</dbReference>
<dbReference type="GO" id="GO:0005615">
    <property type="term" value="C:extracellular space"/>
    <property type="evidence" value="ECO:0007669"/>
    <property type="project" value="UniProtKB-KW"/>
</dbReference>
<evidence type="ECO:0000256" key="6">
    <source>
        <dbReference type="ARBA" id="ARBA00022968"/>
    </source>
</evidence>
<dbReference type="SUPFAM" id="SSF49842">
    <property type="entry name" value="TNF-like"/>
    <property type="match status" value="1"/>
</dbReference>
<dbReference type="GO" id="GO:0006955">
    <property type="term" value="P:immune response"/>
    <property type="evidence" value="ECO:0007669"/>
    <property type="project" value="Ensembl"/>
</dbReference>
<evidence type="ECO:0000256" key="3">
    <source>
        <dbReference type="ARBA" id="ARBA00013893"/>
    </source>
</evidence>
<dbReference type="KEGG" id="amex:103032568"/>
<keyword evidence="9" id="KW-1015">Disulfide bond</keyword>
<dbReference type="Proteomes" id="UP000018467">
    <property type="component" value="Unassembled WGS sequence"/>
</dbReference>
<dbReference type="PANTHER" id="PTHR11471">
    <property type="entry name" value="TUMOR NECROSIS FACTOR FAMILY MEMBER"/>
    <property type="match status" value="1"/>
</dbReference>
<dbReference type="InParanoid" id="W5KWH0"/>
<reference evidence="14" key="2">
    <citation type="journal article" date="2014" name="Nat. Commun.">
        <title>The cavefish genome reveals candidate genes for eye loss.</title>
        <authorList>
            <person name="McGaugh S.E."/>
            <person name="Gross J.B."/>
            <person name="Aken B."/>
            <person name="Blin M."/>
            <person name="Borowsky R."/>
            <person name="Chalopin D."/>
            <person name="Hinaux H."/>
            <person name="Jeffery W.R."/>
            <person name="Keene A."/>
            <person name="Ma L."/>
            <person name="Minx P."/>
            <person name="Murphy D."/>
            <person name="O'Quin K.E."/>
            <person name="Retaux S."/>
            <person name="Rohner N."/>
            <person name="Searle S.M."/>
            <person name="Stahl B.A."/>
            <person name="Tabin C."/>
            <person name="Volff J.N."/>
            <person name="Yoshizawa M."/>
            <person name="Warren W.C."/>
        </authorList>
    </citation>
    <scope>NUCLEOTIDE SEQUENCE [LARGE SCALE GENOMIC DNA]</scope>
    <source>
        <strain evidence="14">female</strain>
    </source>
</reference>
<keyword evidence="6" id="KW-0735">Signal-anchor</keyword>
<dbReference type="GO" id="GO:0046685">
    <property type="term" value="P:response to arsenic-containing substance"/>
    <property type="evidence" value="ECO:0007669"/>
    <property type="project" value="Ensembl"/>
</dbReference>
<evidence type="ECO:0000256" key="2">
    <source>
        <dbReference type="ARBA" id="ARBA00008670"/>
    </source>
</evidence>
<dbReference type="GO" id="GO:0060729">
    <property type="term" value="P:intestinal epithelial structure maintenance"/>
    <property type="evidence" value="ECO:0007669"/>
    <property type="project" value="Ensembl"/>
</dbReference>
<dbReference type="STRING" id="7994.ENSAMXP00000011932"/>
<keyword evidence="4" id="KW-0202">Cytokine</keyword>
<dbReference type="Ensembl" id="ENSAMXT00000011932.2">
    <property type="protein sequence ID" value="ENSAMXP00000011932.2"/>
    <property type="gene ID" value="ENSAMXG00000011611.2"/>
</dbReference>
<dbReference type="GO" id="GO:0032496">
    <property type="term" value="P:response to lipopolysaccharide"/>
    <property type="evidence" value="ECO:0007669"/>
    <property type="project" value="Ensembl"/>
</dbReference>
<dbReference type="GeneID" id="103032568"/>
<dbReference type="Bgee" id="ENSAMXG00000011611">
    <property type="expression patterns" value="Expressed in liver and 9 other cell types or tissues"/>
</dbReference>
<dbReference type="eggNOG" id="ENOG502S4K8">
    <property type="taxonomic scope" value="Eukaryota"/>
</dbReference>
<evidence type="ECO:0000256" key="8">
    <source>
        <dbReference type="ARBA" id="ARBA00023136"/>
    </source>
</evidence>
<dbReference type="GO" id="GO:0042742">
    <property type="term" value="P:defense response to bacterium"/>
    <property type="evidence" value="ECO:0007669"/>
    <property type="project" value="Ensembl"/>
</dbReference>
<dbReference type="RefSeq" id="XP_015457510.2">
    <property type="nucleotide sequence ID" value="XM_015602024.3"/>
</dbReference>
<evidence type="ECO:0000313" key="13">
    <source>
        <dbReference type="Ensembl" id="ENSAMXP00000011932.2"/>
    </source>
</evidence>
<reference evidence="13" key="4">
    <citation type="submission" date="2025-09" db="UniProtKB">
        <authorList>
            <consortium name="Ensembl"/>
        </authorList>
    </citation>
    <scope>IDENTIFICATION</scope>
</reference>
<evidence type="ECO:0000256" key="9">
    <source>
        <dbReference type="ARBA" id="ARBA00023157"/>
    </source>
</evidence>
<accession>W5KWH0</accession>
<dbReference type="GO" id="GO:0001889">
    <property type="term" value="P:liver development"/>
    <property type="evidence" value="ECO:0007669"/>
    <property type="project" value="Ensembl"/>
</dbReference>
<evidence type="ECO:0000256" key="11">
    <source>
        <dbReference type="SAM" id="Phobius"/>
    </source>
</evidence>
<dbReference type="GO" id="GO:0006914">
    <property type="term" value="P:autophagy"/>
    <property type="evidence" value="ECO:0007669"/>
    <property type="project" value="Ensembl"/>
</dbReference>
<organism evidence="13 14">
    <name type="scientific">Astyanax mexicanus</name>
    <name type="common">Blind cave fish</name>
    <name type="synonym">Astyanax fasciatus mexicanus</name>
    <dbReference type="NCBI Taxonomy" id="7994"/>
    <lineage>
        <taxon>Eukaryota</taxon>
        <taxon>Metazoa</taxon>
        <taxon>Chordata</taxon>
        <taxon>Craniata</taxon>
        <taxon>Vertebrata</taxon>
        <taxon>Euteleostomi</taxon>
        <taxon>Actinopterygii</taxon>
        <taxon>Neopterygii</taxon>
        <taxon>Teleostei</taxon>
        <taxon>Ostariophysi</taxon>
        <taxon>Characiformes</taxon>
        <taxon>Characoidei</taxon>
        <taxon>Acestrorhamphidae</taxon>
        <taxon>Acestrorhamphinae</taxon>
        <taxon>Astyanax</taxon>
    </lineage>
</organism>